<evidence type="ECO:0000313" key="1">
    <source>
        <dbReference type="EMBL" id="KAF4030755.1"/>
    </source>
</evidence>
<keyword evidence="2" id="KW-1185">Reference proteome</keyword>
<dbReference type="EMBL" id="WSZM01000643">
    <property type="protein sequence ID" value="KAF4030755.1"/>
    <property type="molecule type" value="Genomic_DNA"/>
</dbReference>
<comment type="caution">
    <text evidence="1">The sequence shown here is derived from an EMBL/GenBank/DDBJ whole genome shotgun (WGS) entry which is preliminary data.</text>
</comment>
<gene>
    <name evidence="1" type="ORF">GN244_ATG17451</name>
</gene>
<name>A0A833WEF7_PHYIN</name>
<reference evidence="1" key="1">
    <citation type="submission" date="2020-04" db="EMBL/GenBank/DDBJ databases">
        <title>Hybrid Assembly of Korean Phytophthora infestans isolates.</title>
        <authorList>
            <person name="Prokchorchik M."/>
            <person name="Lee Y."/>
            <person name="Seo J."/>
            <person name="Cho J.-H."/>
            <person name="Park Y.-E."/>
            <person name="Jang D.-C."/>
            <person name="Im J.-S."/>
            <person name="Choi J.-G."/>
            <person name="Park H.-J."/>
            <person name="Lee G.-B."/>
            <person name="Lee Y.-G."/>
            <person name="Hong S.-Y."/>
            <person name="Cho K."/>
            <person name="Sohn K.H."/>
        </authorList>
    </citation>
    <scope>NUCLEOTIDE SEQUENCE</scope>
    <source>
        <strain evidence="1">KR_1_A1</strain>
    </source>
</reference>
<sequence length="81" mass="9277">MQLGRKDANLRQVACSWLMQCLALGTRRRNQQWPSTLLLSSPQKIICGCANSFMNYNLSHSIDSFANLSTTKAQSRLWKMR</sequence>
<evidence type="ECO:0000313" key="2">
    <source>
        <dbReference type="Proteomes" id="UP000602510"/>
    </source>
</evidence>
<proteinExistence type="predicted"/>
<dbReference type="AlphaFoldDB" id="A0A833WEF7"/>
<protein>
    <submittedName>
        <fullName evidence="1">Uncharacterized protein</fullName>
    </submittedName>
</protein>
<accession>A0A833WEF7</accession>
<organism evidence="1 2">
    <name type="scientific">Phytophthora infestans</name>
    <name type="common">Potato late blight agent</name>
    <name type="synonym">Botrytis infestans</name>
    <dbReference type="NCBI Taxonomy" id="4787"/>
    <lineage>
        <taxon>Eukaryota</taxon>
        <taxon>Sar</taxon>
        <taxon>Stramenopiles</taxon>
        <taxon>Oomycota</taxon>
        <taxon>Peronosporomycetes</taxon>
        <taxon>Peronosporales</taxon>
        <taxon>Peronosporaceae</taxon>
        <taxon>Phytophthora</taxon>
    </lineage>
</organism>
<dbReference type="Proteomes" id="UP000602510">
    <property type="component" value="Unassembled WGS sequence"/>
</dbReference>